<reference evidence="1 2" key="1">
    <citation type="journal article" date="2013" name="Genome Biol. Evol.">
        <title>Genomic makeup of the marine flavobacterium Nonlabens (Donghaeana) dokdonensis DSW-6 and identification of a novel class of rhodopsins.</title>
        <authorList>
            <person name="Kwon S.K."/>
            <person name="Kim B.K."/>
            <person name="Song J.Y."/>
            <person name="Kwak M.J."/>
            <person name="Lee C.H."/>
            <person name="Yoon J.H."/>
            <person name="Oh T.K."/>
            <person name="Kim J.F."/>
        </authorList>
    </citation>
    <scope>NUCLEOTIDE SEQUENCE [LARGE SCALE GENOMIC DNA]</scope>
    <source>
        <strain evidence="2">DSM 17205 / KCTC 12402 / DSW-6</strain>
    </source>
</reference>
<dbReference type="EMBL" id="CP001397">
    <property type="protein sequence ID" value="AGC77329.1"/>
    <property type="molecule type" value="Genomic_DNA"/>
</dbReference>
<proteinExistence type="predicted"/>
<protein>
    <submittedName>
        <fullName evidence="1">Uncharacterized protein</fullName>
    </submittedName>
</protein>
<organism evidence="1 2">
    <name type="scientific">Nonlabens dokdonensis (strain DSM 17205 / KCTC 12402 / DSW-6)</name>
    <name type="common">Donghaeana dokdonensis</name>
    <dbReference type="NCBI Taxonomy" id="592029"/>
    <lineage>
        <taxon>Bacteria</taxon>
        <taxon>Pseudomonadati</taxon>
        <taxon>Bacteroidota</taxon>
        <taxon>Flavobacteriia</taxon>
        <taxon>Flavobacteriales</taxon>
        <taxon>Flavobacteriaceae</taxon>
        <taxon>Nonlabens</taxon>
    </lineage>
</organism>
<evidence type="ECO:0000313" key="1">
    <source>
        <dbReference type="EMBL" id="AGC77329.1"/>
    </source>
</evidence>
<dbReference type="KEGG" id="ndo:DDD_2202"/>
<accession>L7WB68</accession>
<name>L7WB68_NONDD</name>
<dbReference type="STRING" id="592029.DDD_2202"/>
<dbReference type="Proteomes" id="UP000011173">
    <property type="component" value="Chromosome"/>
</dbReference>
<evidence type="ECO:0000313" key="2">
    <source>
        <dbReference type="Proteomes" id="UP000011173"/>
    </source>
</evidence>
<sequence>MDGRRSLRPWRNELINRFNNPTENQLTFLFEDYETVASNL</sequence>
<dbReference type="HOGENOM" id="CLU_3293244_0_0_10"/>
<dbReference type="AlphaFoldDB" id="L7WB68"/>
<gene>
    <name evidence="1" type="ordered locus">DDD_2202</name>
</gene>
<dbReference type="PATRIC" id="fig|592029.3.peg.2177"/>